<feature type="region of interest" description="Disordered" evidence="1">
    <location>
        <begin position="1"/>
        <end position="26"/>
    </location>
</feature>
<evidence type="ECO:0008006" key="4">
    <source>
        <dbReference type="Google" id="ProtNLM"/>
    </source>
</evidence>
<dbReference type="Proteomes" id="UP000317238">
    <property type="component" value="Unassembled WGS sequence"/>
</dbReference>
<accession>A0A5C5Y932</accession>
<name>A0A5C5Y932_9PLAN</name>
<reference evidence="2 3" key="1">
    <citation type="submission" date="2019-02" db="EMBL/GenBank/DDBJ databases">
        <title>Deep-cultivation of Planctomycetes and their phenomic and genomic characterization uncovers novel biology.</title>
        <authorList>
            <person name="Wiegand S."/>
            <person name="Jogler M."/>
            <person name="Boedeker C."/>
            <person name="Pinto D."/>
            <person name="Vollmers J."/>
            <person name="Rivas-Marin E."/>
            <person name="Kohn T."/>
            <person name="Peeters S.H."/>
            <person name="Heuer A."/>
            <person name="Rast P."/>
            <person name="Oberbeckmann S."/>
            <person name="Bunk B."/>
            <person name="Jeske O."/>
            <person name="Meyerdierks A."/>
            <person name="Storesund J.E."/>
            <person name="Kallscheuer N."/>
            <person name="Luecker S."/>
            <person name="Lage O.M."/>
            <person name="Pohl T."/>
            <person name="Merkel B.J."/>
            <person name="Hornburger P."/>
            <person name="Mueller R.-W."/>
            <person name="Bruemmer F."/>
            <person name="Labrenz M."/>
            <person name="Spormann A.M."/>
            <person name="Op Den Camp H."/>
            <person name="Overmann J."/>
            <person name="Amann R."/>
            <person name="Jetten M.S.M."/>
            <person name="Mascher T."/>
            <person name="Medema M.H."/>
            <person name="Devos D.P."/>
            <person name="Kaster A.-K."/>
            <person name="Ovreas L."/>
            <person name="Rohde M."/>
            <person name="Galperin M.Y."/>
            <person name="Jogler C."/>
        </authorList>
    </citation>
    <scope>NUCLEOTIDE SEQUENCE [LARGE SCALE GENOMIC DNA]</scope>
    <source>
        <strain evidence="2 3">Pan14r</strain>
    </source>
</reference>
<protein>
    <recommendedName>
        <fullName evidence="4">RND transporter</fullName>
    </recommendedName>
</protein>
<evidence type="ECO:0000313" key="2">
    <source>
        <dbReference type="EMBL" id="TWT72196.1"/>
    </source>
</evidence>
<organism evidence="2 3">
    <name type="scientific">Crateriforma conspicua</name>
    <dbReference type="NCBI Taxonomy" id="2527996"/>
    <lineage>
        <taxon>Bacteria</taxon>
        <taxon>Pseudomonadati</taxon>
        <taxon>Planctomycetota</taxon>
        <taxon>Planctomycetia</taxon>
        <taxon>Planctomycetales</taxon>
        <taxon>Planctomycetaceae</taxon>
        <taxon>Crateriforma</taxon>
    </lineage>
</organism>
<keyword evidence="3" id="KW-1185">Reference proteome</keyword>
<comment type="caution">
    <text evidence="2">The sequence shown here is derived from an EMBL/GenBank/DDBJ whole genome shotgun (WGS) entry which is preliminary data.</text>
</comment>
<proteinExistence type="predicted"/>
<dbReference type="AlphaFoldDB" id="A0A5C5Y932"/>
<sequence length="103" mass="11483">MTGCQSEPDDSLSTRQTDGQGGDEVVAMADDHSGWWCREHGVPESECPLCDTSLLAEFQAKGDWCDEHNRPDSQCFQCHPENFEAFAARYEAKFGERPPAPTM</sequence>
<gene>
    <name evidence="2" type="ORF">Pan14r_45140</name>
</gene>
<evidence type="ECO:0000256" key="1">
    <source>
        <dbReference type="SAM" id="MobiDB-lite"/>
    </source>
</evidence>
<dbReference type="EMBL" id="SJPL01000001">
    <property type="protein sequence ID" value="TWT72196.1"/>
    <property type="molecule type" value="Genomic_DNA"/>
</dbReference>
<evidence type="ECO:0000313" key="3">
    <source>
        <dbReference type="Proteomes" id="UP000317238"/>
    </source>
</evidence>